<keyword evidence="5" id="KW-0479">Metal-binding</keyword>
<feature type="transmembrane region" description="Helical" evidence="11">
    <location>
        <begin position="640"/>
        <end position="658"/>
    </location>
</feature>
<feature type="transmembrane region" description="Helical" evidence="11">
    <location>
        <begin position="615"/>
        <end position="634"/>
    </location>
</feature>
<evidence type="ECO:0000256" key="1">
    <source>
        <dbReference type="ARBA" id="ARBA00004651"/>
    </source>
</evidence>
<dbReference type="EC" id="7.2.2.21" evidence="9"/>
<dbReference type="PANTHER" id="PTHR48085:SF5">
    <property type="entry name" value="CADMIUM_ZINC-TRANSPORTING ATPASE HMA4-RELATED"/>
    <property type="match status" value="1"/>
</dbReference>
<dbReference type="InterPro" id="IPR018303">
    <property type="entry name" value="ATPase_P-typ_P_site"/>
</dbReference>
<dbReference type="GO" id="GO:0016887">
    <property type="term" value="F:ATP hydrolysis activity"/>
    <property type="evidence" value="ECO:0007669"/>
    <property type="project" value="InterPro"/>
</dbReference>
<evidence type="ECO:0000256" key="5">
    <source>
        <dbReference type="ARBA" id="ARBA00022723"/>
    </source>
</evidence>
<feature type="transmembrane region" description="Helical" evidence="11">
    <location>
        <begin position="272"/>
        <end position="293"/>
    </location>
</feature>
<dbReference type="Pfam" id="PF00122">
    <property type="entry name" value="E1-E2_ATPase"/>
    <property type="match status" value="1"/>
</dbReference>
<feature type="transmembrane region" description="Helical" evidence="11">
    <location>
        <begin position="241"/>
        <end position="260"/>
    </location>
</feature>
<dbReference type="Proteomes" id="UP001299608">
    <property type="component" value="Unassembled WGS sequence"/>
</dbReference>
<comment type="caution">
    <text evidence="13">The sequence shown here is derived from an EMBL/GenBank/DDBJ whole genome shotgun (WGS) entry which is preliminary data.</text>
</comment>
<dbReference type="InterPro" id="IPR036412">
    <property type="entry name" value="HAD-like_sf"/>
</dbReference>
<dbReference type="Gene3D" id="3.40.50.1000">
    <property type="entry name" value="HAD superfamily/HAD-like"/>
    <property type="match status" value="1"/>
</dbReference>
<dbReference type="EMBL" id="JAKNGE010000018">
    <property type="protein sequence ID" value="MCG4746795.1"/>
    <property type="molecule type" value="Genomic_DNA"/>
</dbReference>
<accession>A0AAW5BRH3</accession>
<dbReference type="InterPro" id="IPR027256">
    <property type="entry name" value="P-typ_ATPase_IB"/>
</dbReference>
<reference evidence="14" key="2">
    <citation type="submission" date="2020-02" db="EMBL/GenBank/DDBJ databases">
        <authorList>
            <person name="Littmann E."/>
            <person name="Sorbara M."/>
        </authorList>
    </citation>
    <scope>NUCLEOTIDE SEQUENCE</scope>
    <source>
        <strain evidence="14">MSK.1.17</strain>
    </source>
</reference>
<dbReference type="GO" id="GO:0005886">
    <property type="term" value="C:plasma membrane"/>
    <property type="evidence" value="ECO:0007669"/>
    <property type="project" value="UniProtKB-SubCell"/>
</dbReference>
<dbReference type="NCBIfam" id="TIGR01494">
    <property type="entry name" value="ATPase_P-type"/>
    <property type="match status" value="2"/>
</dbReference>
<evidence type="ECO:0000313" key="16">
    <source>
        <dbReference type="Proteomes" id="UP001299608"/>
    </source>
</evidence>
<sequence>MTKKQKAMLFRIIATFIVYIPMAVADHMGTLPPGPGIWGRLAVYLVPYVLIGWDIVYKAFRNIKNGQVFDENFLMTVATFGAFGIGEYSEAVAVMLFYQVGELFQSYAVNRSRQSITELMDICPEYANIEEDGQLKQVDPDDVEVGDIIVVKAGERIPLDGRVVFGDSMVDTSALTGESVPRKAGVGDDVISGCVNGSGLLRVQVTKEFDDSTVAKILELVENASSKKAQVENFITRFARYYTPIVVIAAVVLAVLPPLMLGQSWAEGIRRACTFLVISCPCALVISVPMSFFSGIGAASRRGVLVKGSNYLEALSQMDTIVFDKTGTLTKGEFKVTEIHLADGGVSGGNAYAGTVPAGNISVGNISVGNISAGNTGADDLSGETAGLLELAALAESYSDHPISRSIKDAWGRAVDMNRVSDTEEISGHGVKAVIDGHVVLAGNSKLMKEMQVDYKECPSIGTVVYVAQDGVFKGSIVISDTIKEEAYKAIRDLKKVGVRRTVMLTGDKKEVGEAVAARLGLDEVHAELLPDGKVAKVEELLAGLHGKDKLAFVGDGINDAPVLSRADIGIAMGSMGSDAAIEAADIVLMDDDPSKISDVVRISRRTMSIVKQNIIFALGVKAIVLLMGAFGMANMWEAVFADVGVSVIAILNAMRALSLK</sequence>
<keyword evidence="8 11" id="KW-0472">Membrane</keyword>
<keyword evidence="7 11" id="KW-1133">Transmembrane helix</keyword>
<evidence type="ECO:0000256" key="8">
    <source>
        <dbReference type="ARBA" id="ARBA00023136"/>
    </source>
</evidence>
<dbReference type="SFLD" id="SFLDS00003">
    <property type="entry name" value="Haloacid_Dehalogenase"/>
    <property type="match status" value="1"/>
</dbReference>
<dbReference type="GO" id="GO:0008551">
    <property type="term" value="F:P-type cadmium transporter activity"/>
    <property type="evidence" value="ECO:0007669"/>
    <property type="project" value="UniProtKB-EC"/>
</dbReference>
<dbReference type="PRINTS" id="PR00941">
    <property type="entry name" value="CDATPASE"/>
</dbReference>
<dbReference type="RefSeq" id="WP_165641201.1">
    <property type="nucleotide sequence ID" value="NZ_JAAITT010000032.1"/>
</dbReference>
<reference evidence="14 15" key="1">
    <citation type="journal article" date="2020" name="Cell Host Microbe">
        <title>Functional and Genomic Variation between Human-Derived Isolates of Lachnospiraceae Reveals Inter- and Intra-Species Diversity.</title>
        <authorList>
            <person name="Sorbara M.T."/>
            <person name="Littmann E.R."/>
            <person name="Fontana E."/>
            <person name="Moody T.U."/>
            <person name="Kohout C.E."/>
            <person name="Gjonbalaj M."/>
            <person name="Eaton V."/>
            <person name="Seok R."/>
            <person name="Leiner I.M."/>
            <person name="Pamer E.G."/>
        </authorList>
    </citation>
    <scope>NUCLEOTIDE SEQUENCE [LARGE SCALE GENOMIC DNA]</scope>
    <source>
        <strain evidence="14 15">MSK.1.17</strain>
    </source>
</reference>
<evidence type="ECO:0000256" key="3">
    <source>
        <dbReference type="ARBA" id="ARBA00022539"/>
    </source>
</evidence>
<dbReference type="InterPro" id="IPR023214">
    <property type="entry name" value="HAD_sf"/>
</dbReference>
<reference evidence="13" key="3">
    <citation type="submission" date="2022-01" db="EMBL/GenBank/DDBJ databases">
        <title>Collection of gut derived symbiotic bacterial strains cultured from healthy donors.</title>
        <authorList>
            <person name="Lin H."/>
            <person name="Kohout C."/>
            <person name="Waligurski E."/>
            <person name="Pamer E.G."/>
        </authorList>
    </citation>
    <scope>NUCLEOTIDE SEQUENCE</scope>
    <source>
        <strain evidence="13">DFI.6.55</strain>
    </source>
</reference>
<dbReference type="GO" id="GO:0005524">
    <property type="term" value="F:ATP binding"/>
    <property type="evidence" value="ECO:0007669"/>
    <property type="project" value="InterPro"/>
</dbReference>
<dbReference type="EMBL" id="JAAITT010000032">
    <property type="protein sequence ID" value="NSJ50910.1"/>
    <property type="molecule type" value="Genomic_DNA"/>
</dbReference>
<dbReference type="InterPro" id="IPR023299">
    <property type="entry name" value="ATPase_P-typ_cyto_dom_N"/>
</dbReference>
<dbReference type="InterPro" id="IPR008250">
    <property type="entry name" value="ATPase_P-typ_transduc_dom_A_sf"/>
</dbReference>
<evidence type="ECO:0000256" key="10">
    <source>
        <dbReference type="ARBA" id="ARBA00049338"/>
    </source>
</evidence>
<keyword evidence="6" id="KW-1278">Translocase</keyword>
<feature type="transmembrane region" description="Helical" evidence="11">
    <location>
        <begin position="7"/>
        <end position="25"/>
    </location>
</feature>
<name>A0AAW5BRH3_9FIRM</name>
<evidence type="ECO:0000313" key="13">
    <source>
        <dbReference type="EMBL" id="MCG4746795.1"/>
    </source>
</evidence>
<comment type="catalytic activity">
    <reaction evidence="10">
        <text>Cd(2+)(in) + ATP + H2O = Cd(2+)(out) + ADP + phosphate + H(+)</text>
        <dbReference type="Rhea" id="RHEA:12132"/>
        <dbReference type="ChEBI" id="CHEBI:15377"/>
        <dbReference type="ChEBI" id="CHEBI:15378"/>
        <dbReference type="ChEBI" id="CHEBI:30616"/>
        <dbReference type="ChEBI" id="CHEBI:43474"/>
        <dbReference type="ChEBI" id="CHEBI:48775"/>
        <dbReference type="ChEBI" id="CHEBI:456216"/>
        <dbReference type="EC" id="7.2.2.21"/>
    </reaction>
</comment>
<evidence type="ECO:0000259" key="12">
    <source>
        <dbReference type="Pfam" id="PF00122"/>
    </source>
</evidence>
<keyword evidence="4 11" id="KW-0812">Transmembrane</keyword>
<evidence type="ECO:0000256" key="6">
    <source>
        <dbReference type="ARBA" id="ARBA00022967"/>
    </source>
</evidence>
<dbReference type="Gene3D" id="2.70.150.10">
    <property type="entry name" value="Calcium-transporting ATPase, cytoplasmic transduction domain A"/>
    <property type="match status" value="1"/>
</dbReference>
<evidence type="ECO:0000256" key="2">
    <source>
        <dbReference type="ARBA" id="ARBA00006024"/>
    </source>
</evidence>
<keyword evidence="3" id="KW-0104">Cadmium</keyword>
<dbReference type="InterPro" id="IPR001757">
    <property type="entry name" value="P_typ_ATPase"/>
</dbReference>
<dbReference type="SUPFAM" id="SSF81665">
    <property type="entry name" value="Calcium ATPase, transmembrane domain M"/>
    <property type="match status" value="1"/>
</dbReference>
<evidence type="ECO:0000256" key="11">
    <source>
        <dbReference type="SAM" id="Phobius"/>
    </source>
</evidence>
<dbReference type="FunFam" id="2.70.150.10:FF:000002">
    <property type="entry name" value="Copper-transporting ATPase 1, putative"/>
    <property type="match status" value="1"/>
</dbReference>
<keyword evidence="15" id="KW-1185">Reference proteome</keyword>
<dbReference type="PANTHER" id="PTHR48085">
    <property type="entry name" value="CADMIUM/ZINC-TRANSPORTING ATPASE HMA2-RELATED"/>
    <property type="match status" value="1"/>
</dbReference>
<dbReference type="Pfam" id="PF00702">
    <property type="entry name" value="Hydrolase"/>
    <property type="match status" value="1"/>
</dbReference>
<dbReference type="GO" id="GO:0046872">
    <property type="term" value="F:metal ion binding"/>
    <property type="evidence" value="ECO:0007669"/>
    <property type="project" value="UniProtKB-KW"/>
</dbReference>
<organism evidence="13 16">
    <name type="scientific">Enterocloster aldenensis</name>
    <dbReference type="NCBI Taxonomy" id="358742"/>
    <lineage>
        <taxon>Bacteria</taxon>
        <taxon>Bacillati</taxon>
        <taxon>Bacillota</taxon>
        <taxon>Clostridia</taxon>
        <taxon>Lachnospirales</taxon>
        <taxon>Lachnospiraceae</taxon>
        <taxon>Enterocloster</taxon>
    </lineage>
</organism>
<dbReference type="Gene3D" id="1.20.1110.10">
    <property type="entry name" value="Calcium-transporting ATPase, transmembrane domain"/>
    <property type="match status" value="1"/>
</dbReference>
<comment type="subcellular location">
    <subcellularLocation>
        <location evidence="1">Cell membrane</location>
        <topology evidence="1">Multi-pass membrane protein</topology>
    </subcellularLocation>
</comment>
<evidence type="ECO:0000256" key="4">
    <source>
        <dbReference type="ARBA" id="ARBA00022692"/>
    </source>
</evidence>
<dbReference type="SFLD" id="SFLDG00002">
    <property type="entry name" value="C1.7:_P-type_atpase_like"/>
    <property type="match status" value="1"/>
</dbReference>
<feature type="transmembrane region" description="Helical" evidence="11">
    <location>
        <begin position="37"/>
        <end position="57"/>
    </location>
</feature>
<dbReference type="Proteomes" id="UP000669239">
    <property type="component" value="Unassembled WGS sequence"/>
</dbReference>
<comment type="similarity">
    <text evidence="2">Belongs to the cation transport ATPase (P-type) (TC 3.A.3) family. Type IB subfamily.</text>
</comment>
<dbReference type="InterPro" id="IPR051014">
    <property type="entry name" value="Cation_Transport_ATPase_IB"/>
</dbReference>
<dbReference type="InterPro" id="IPR044492">
    <property type="entry name" value="P_typ_ATPase_HD_dom"/>
</dbReference>
<dbReference type="SFLD" id="SFLDF00027">
    <property type="entry name" value="p-type_atpase"/>
    <property type="match status" value="1"/>
</dbReference>
<proteinExistence type="inferred from homology"/>
<dbReference type="Gene3D" id="3.40.1110.10">
    <property type="entry name" value="Calcium-transporting ATPase, cytoplasmic domain N"/>
    <property type="match status" value="1"/>
</dbReference>
<dbReference type="InterPro" id="IPR059000">
    <property type="entry name" value="ATPase_P-type_domA"/>
</dbReference>
<dbReference type="PROSITE" id="PS00154">
    <property type="entry name" value="ATPASE_E1_E2"/>
    <property type="match status" value="1"/>
</dbReference>
<dbReference type="SUPFAM" id="SSF56784">
    <property type="entry name" value="HAD-like"/>
    <property type="match status" value="1"/>
</dbReference>
<dbReference type="InterPro" id="IPR023298">
    <property type="entry name" value="ATPase_P-typ_TM_dom_sf"/>
</dbReference>
<evidence type="ECO:0000313" key="15">
    <source>
        <dbReference type="Proteomes" id="UP000669239"/>
    </source>
</evidence>
<evidence type="ECO:0000256" key="7">
    <source>
        <dbReference type="ARBA" id="ARBA00022989"/>
    </source>
</evidence>
<protein>
    <recommendedName>
        <fullName evidence="9">Cd(2+)-exporting ATPase</fullName>
        <ecNumber evidence="9">7.2.2.21</ecNumber>
    </recommendedName>
</protein>
<feature type="domain" description="P-type ATPase A" evidence="12">
    <location>
        <begin position="124"/>
        <end position="222"/>
    </location>
</feature>
<dbReference type="AlphaFoldDB" id="A0AAW5BRH3"/>
<evidence type="ECO:0000313" key="14">
    <source>
        <dbReference type="EMBL" id="NSJ50910.1"/>
    </source>
</evidence>
<dbReference type="PRINTS" id="PR00119">
    <property type="entry name" value="CATATPASE"/>
</dbReference>
<dbReference type="SUPFAM" id="SSF81653">
    <property type="entry name" value="Calcium ATPase, transduction domain A"/>
    <property type="match status" value="1"/>
</dbReference>
<evidence type="ECO:0000256" key="9">
    <source>
        <dbReference type="ARBA" id="ARBA00039103"/>
    </source>
</evidence>
<gene>
    <name evidence="14" type="ORF">G5B36_19675</name>
    <name evidence="13" type="ORF">L0N08_15335</name>
</gene>